<dbReference type="PANTHER" id="PTHR22801:SF63">
    <property type="entry name" value="C-TYPE LECTIN DOMAIN-CONTAINING PROTEIN"/>
    <property type="match status" value="1"/>
</dbReference>
<dbReference type="PROSITE" id="PS50041">
    <property type="entry name" value="C_TYPE_LECTIN_2"/>
    <property type="match status" value="1"/>
</dbReference>
<feature type="domain" description="C-type lectin" evidence="3">
    <location>
        <begin position="56"/>
        <end position="182"/>
    </location>
</feature>
<feature type="signal peptide" evidence="2">
    <location>
        <begin position="1"/>
        <end position="26"/>
    </location>
</feature>
<dbReference type="PROSITE" id="PS00615">
    <property type="entry name" value="C_TYPE_LECTIN_1"/>
    <property type="match status" value="1"/>
</dbReference>
<evidence type="ECO:0000256" key="1">
    <source>
        <dbReference type="ARBA" id="ARBA00023157"/>
    </source>
</evidence>
<dbReference type="GeneID" id="100379014"/>
<dbReference type="Gene3D" id="3.10.100.10">
    <property type="entry name" value="Mannose-Binding Protein A, subunit A"/>
    <property type="match status" value="1"/>
</dbReference>
<name>A0ABM0GQ64_SACKO</name>
<evidence type="ECO:0000256" key="2">
    <source>
        <dbReference type="SAM" id="SignalP"/>
    </source>
</evidence>
<dbReference type="InterPro" id="IPR001304">
    <property type="entry name" value="C-type_lectin-like"/>
</dbReference>
<evidence type="ECO:0000259" key="3">
    <source>
        <dbReference type="PROSITE" id="PS50041"/>
    </source>
</evidence>
<evidence type="ECO:0000313" key="4">
    <source>
        <dbReference type="Proteomes" id="UP000694865"/>
    </source>
</evidence>
<dbReference type="InterPro" id="IPR018378">
    <property type="entry name" value="C-type_lectin_CS"/>
</dbReference>
<dbReference type="Pfam" id="PF00059">
    <property type="entry name" value="Lectin_C"/>
    <property type="match status" value="1"/>
</dbReference>
<protein>
    <submittedName>
        <fullName evidence="5">Lectin BRA-3-like</fullName>
    </submittedName>
</protein>
<dbReference type="CDD" id="cd00037">
    <property type="entry name" value="CLECT"/>
    <property type="match status" value="1"/>
</dbReference>
<accession>A0ABM0GQ64</accession>
<dbReference type="PANTHER" id="PTHR22801">
    <property type="entry name" value="LITHOSTATHINE"/>
    <property type="match status" value="1"/>
</dbReference>
<dbReference type="InterPro" id="IPR050801">
    <property type="entry name" value="Ca-Dep_Lectins_ImmuneDev"/>
</dbReference>
<keyword evidence="1" id="KW-1015">Disulfide bond</keyword>
<sequence>MLQMTASCSLVWVSILIVVLNCKVDASEVILDTHLGGQVAKRAAGGNQVLCNCVDYKVYTDKVNYSAARKVCHDANGVLAYIPDNATHKEIKAYIQKVVQPDKKMKGFWIGLNDIDALNKYVWETGDTLINGCDFTKWGTNSPNHKVSKKNGAVQACIHMRIADGYKWDDDYCHARKPFICMFYVCPDNPNECTSCMGM</sequence>
<evidence type="ECO:0000313" key="5">
    <source>
        <dbReference type="RefSeq" id="XP_002734890.1"/>
    </source>
</evidence>
<organism evidence="4 5">
    <name type="scientific">Saccoglossus kowalevskii</name>
    <name type="common">Acorn worm</name>
    <dbReference type="NCBI Taxonomy" id="10224"/>
    <lineage>
        <taxon>Eukaryota</taxon>
        <taxon>Metazoa</taxon>
        <taxon>Hemichordata</taxon>
        <taxon>Enteropneusta</taxon>
        <taxon>Harrimaniidae</taxon>
        <taxon>Saccoglossus</taxon>
    </lineage>
</organism>
<dbReference type="InterPro" id="IPR016186">
    <property type="entry name" value="C-type_lectin-like/link_sf"/>
</dbReference>
<dbReference type="SMART" id="SM00034">
    <property type="entry name" value="CLECT"/>
    <property type="match status" value="1"/>
</dbReference>
<dbReference type="InterPro" id="IPR016187">
    <property type="entry name" value="CTDL_fold"/>
</dbReference>
<keyword evidence="2" id="KW-0732">Signal</keyword>
<gene>
    <name evidence="5" type="primary">LOC100379014</name>
</gene>
<reference evidence="5" key="1">
    <citation type="submission" date="2025-08" db="UniProtKB">
        <authorList>
            <consortium name="RefSeq"/>
        </authorList>
    </citation>
    <scope>IDENTIFICATION</scope>
    <source>
        <tissue evidence="5">Testes</tissue>
    </source>
</reference>
<dbReference type="RefSeq" id="XP_002734890.1">
    <property type="nucleotide sequence ID" value="XM_002734844.2"/>
</dbReference>
<keyword evidence="4" id="KW-1185">Reference proteome</keyword>
<proteinExistence type="predicted"/>
<feature type="chain" id="PRO_5045507071" evidence="2">
    <location>
        <begin position="27"/>
        <end position="199"/>
    </location>
</feature>
<dbReference type="SUPFAM" id="SSF56436">
    <property type="entry name" value="C-type lectin-like"/>
    <property type="match status" value="1"/>
</dbReference>
<dbReference type="Proteomes" id="UP000694865">
    <property type="component" value="Unplaced"/>
</dbReference>